<proteinExistence type="predicted"/>
<keyword evidence="2" id="KW-1185">Reference proteome</keyword>
<organism evidence="1 2">
    <name type="scientific">Fusarium sarcochroum</name>
    <dbReference type="NCBI Taxonomy" id="1208366"/>
    <lineage>
        <taxon>Eukaryota</taxon>
        <taxon>Fungi</taxon>
        <taxon>Dikarya</taxon>
        <taxon>Ascomycota</taxon>
        <taxon>Pezizomycotina</taxon>
        <taxon>Sordariomycetes</taxon>
        <taxon>Hypocreomycetidae</taxon>
        <taxon>Hypocreales</taxon>
        <taxon>Nectriaceae</taxon>
        <taxon>Fusarium</taxon>
        <taxon>Fusarium lateritium species complex</taxon>
    </lineage>
</organism>
<name>A0A8H4T7L8_9HYPO</name>
<comment type="caution">
    <text evidence="1">The sequence shown here is derived from an EMBL/GenBank/DDBJ whole genome shotgun (WGS) entry which is preliminary data.</text>
</comment>
<dbReference type="EMBL" id="JABEXW010000868">
    <property type="protein sequence ID" value="KAF4952779.1"/>
    <property type="molecule type" value="Genomic_DNA"/>
</dbReference>
<evidence type="ECO:0000313" key="1">
    <source>
        <dbReference type="EMBL" id="KAF4952779.1"/>
    </source>
</evidence>
<accession>A0A8H4T7L8</accession>
<reference evidence="1" key="1">
    <citation type="journal article" date="2020" name="BMC Genomics">
        <title>Correction to: Identification and distribution of gene clusters required for synthesis of sphingolipid metabolism inhibitors in diverse species of the filamentous fungus Fusarium.</title>
        <authorList>
            <person name="Kim H.S."/>
            <person name="Lohmar J.M."/>
            <person name="Busman M."/>
            <person name="Brown D.W."/>
            <person name="Naumann T.A."/>
            <person name="Divon H.H."/>
            <person name="Lysoe E."/>
            <person name="Uhlig S."/>
            <person name="Proctor R.H."/>
        </authorList>
    </citation>
    <scope>NUCLEOTIDE SEQUENCE</scope>
    <source>
        <strain evidence="1">NRRL 20472</strain>
    </source>
</reference>
<sequence length="171" mass="19134">MGTTMVPDCDDISVTALYAMAAASNDYATAMDAVLKADGAKVKSGVHSTIDNYEKHLKEAATTMDLDKSYNDFKAAFQGLWVQSSKRIREARDMFRHQSQVYEGMINSLTSTRGLEDSQDGMTAIKQDDTDDRSVMYFWHIQTPSSTVYQLEVMKMLRSQHPQGSPLSQMV</sequence>
<reference evidence="1" key="2">
    <citation type="submission" date="2020-05" db="EMBL/GenBank/DDBJ databases">
        <authorList>
            <person name="Kim H.-S."/>
            <person name="Proctor R.H."/>
            <person name="Brown D.W."/>
        </authorList>
    </citation>
    <scope>NUCLEOTIDE SEQUENCE</scope>
    <source>
        <strain evidence="1">NRRL 20472</strain>
    </source>
</reference>
<dbReference type="Proteomes" id="UP000622797">
    <property type="component" value="Unassembled WGS sequence"/>
</dbReference>
<evidence type="ECO:0000313" key="2">
    <source>
        <dbReference type="Proteomes" id="UP000622797"/>
    </source>
</evidence>
<gene>
    <name evidence="1" type="ORF">FSARC_12571</name>
</gene>
<protein>
    <submittedName>
        <fullName evidence="1">Uncharacterized protein</fullName>
    </submittedName>
</protein>
<dbReference type="AlphaFoldDB" id="A0A8H4T7L8"/>